<evidence type="ECO:0000313" key="2">
    <source>
        <dbReference type="EMBL" id="CAD7011812.1"/>
    </source>
</evidence>
<dbReference type="Proteomes" id="UP000606786">
    <property type="component" value="Unassembled WGS sequence"/>
</dbReference>
<accession>A0A811VC44</accession>
<evidence type="ECO:0000313" key="3">
    <source>
        <dbReference type="Proteomes" id="UP000606786"/>
    </source>
</evidence>
<name>A0A811VC44_CERCA</name>
<sequence>MDAPARRFGTPGACIYTFADTLVGINQSDAEWTIHLGRWSYWWRHNGMKVSYTLPDAESQTDEKSVNSKQKKGSITQLNFDNSQAPPAKNLKRS</sequence>
<gene>
    <name evidence="2" type="ORF">CCAP1982_LOCUS19922</name>
</gene>
<proteinExistence type="predicted"/>
<dbReference type="EMBL" id="CAJHJT010000056">
    <property type="protein sequence ID" value="CAD7011812.1"/>
    <property type="molecule type" value="Genomic_DNA"/>
</dbReference>
<keyword evidence="3" id="KW-1185">Reference proteome</keyword>
<protein>
    <submittedName>
        <fullName evidence="2">(Mediterranean fruit fly) hypothetical protein</fullName>
    </submittedName>
</protein>
<dbReference type="AlphaFoldDB" id="A0A811VC44"/>
<reference evidence="2" key="1">
    <citation type="submission" date="2020-11" db="EMBL/GenBank/DDBJ databases">
        <authorList>
            <person name="Whitehead M."/>
        </authorList>
    </citation>
    <scope>NUCLEOTIDE SEQUENCE</scope>
    <source>
        <strain evidence="2">EGII</strain>
    </source>
</reference>
<feature type="compositionally biased region" description="Polar residues" evidence="1">
    <location>
        <begin position="73"/>
        <end position="85"/>
    </location>
</feature>
<evidence type="ECO:0000256" key="1">
    <source>
        <dbReference type="SAM" id="MobiDB-lite"/>
    </source>
</evidence>
<feature type="region of interest" description="Disordered" evidence="1">
    <location>
        <begin position="56"/>
        <end position="94"/>
    </location>
</feature>
<organism evidence="2 3">
    <name type="scientific">Ceratitis capitata</name>
    <name type="common">Mediterranean fruit fly</name>
    <name type="synonym">Tephritis capitata</name>
    <dbReference type="NCBI Taxonomy" id="7213"/>
    <lineage>
        <taxon>Eukaryota</taxon>
        <taxon>Metazoa</taxon>
        <taxon>Ecdysozoa</taxon>
        <taxon>Arthropoda</taxon>
        <taxon>Hexapoda</taxon>
        <taxon>Insecta</taxon>
        <taxon>Pterygota</taxon>
        <taxon>Neoptera</taxon>
        <taxon>Endopterygota</taxon>
        <taxon>Diptera</taxon>
        <taxon>Brachycera</taxon>
        <taxon>Muscomorpha</taxon>
        <taxon>Tephritoidea</taxon>
        <taxon>Tephritidae</taxon>
        <taxon>Ceratitis</taxon>
        <taxon>Ceratitis</taxon>
    </lineage>
</organism>
<comment type="caution">
    <text evidence="2">The sequence shown here is derived from an EMBL/GenBank/DDBJ whole genome shotgun (WGS) entry which is preliminary data.</text>
</comment>